<sequence length="211" mass="25196">MIFDSEQEALSQRKNKLSVLLNKNNKKRTFCFQQHKIIKQVLEPPKRVFSYSRSIRHFQEIMSKTGSISLNKKVMTLFMRREDTMMVKQSDEMMKLTNSKLIQTDDLMLSEYGFKTDRLHGLGRESPYIKKRKFSQHHVAENENLPKQPYLKELSDIQKPKYQTFQNEVLQQKVPKLSQNHFRTTHNPLTSRKQRQLVKIDTIFTTITQRY</sequence>
<accession>A0A8J8NGU5</accession>
<organism evidence="1 2">
    <name type="scientific">Halteria grandinella</name>
    <dbReference type="NCBI Taxonomy" id="5974"/>
    <lineage>
        <taxon>Eukaryota</taxon>
        <taxon>Sar</taxon>
        <taxon>Alveolata</taxon>
        <taxon>Ciliophora</taxon>
        <taxon>Intramacronucleata</taxon>
        <taxon>Spirotrichea</taxon>
        <taxon>Stichotrichia</taxon>
        <taxon>Sporadotrichida</taxon>
        <taxon>Halteriidae</taxon>
        <taxon>Halteria</taxon>
    </lineage>
</organism>
<comment type="caution">
    <text evidence="1">The sequence shown here is derived from an EMBL/GenBank/DDBJ whole genome shotgun (WGS) entry which is preliminary data.</text>
</comment>
<proteinExistence type="predicted"/>
<evidence type="ECO:0000313" key="1">
    <source>
        <dbReference type="EMBL" id="TNV74250.1"/>
    </source>
</evidence>
<keyword evidence="2" id="KW-1185">Reference proteome</keyword>
<dbReference type="OrthoDB" id="304853at2759"/>
<dbReference type="AlphaFoldDB" id="A0A8J8NGU5"/>
<dbReference type="Proteomes" id="UP000785679">
    <property type="component" value="Unassembled WGS sequence"/>
</dbReference>
<evidence type="ECO:0000313" key="2">
    <source>
        <dbReference type="Proteomes" id="UP000785679"/>
    </source>
</evidence>
<reference evidence="1" key="1">
    <citation type="submission" date="2019-06" db="EMBL/GenBank/DDBJ databases">
        <authorList>
            <person name="Zheng W."/>
        </authorList>
    </citation>
    <scope>NUCLEOTIDE SEQUENCE</scope>
    <source>
        <strain evidence="1">QDHG01</strain>
    </source>
</reference>
<name>A0A8J8NGU5_HALGN</name>
<protein>
    <submittedName>
        <fullName evidence="1">Uncharacterized protein</fullName>
    </submittedName>
</protein>
<dbReference type="EMBL" id="RRYP01017236">
    <property type="protein sequence ID" value="TNV74250.1"/>
    <property type="molecule type" value="Genomic_DNA"/>
</dbReference>
<gene>
    <name evidence="1" type="ORF">FGO68_gene12529</name>
</gene>